<dbReference type="SUPFAM" id="SSF55729">
    <property type="entry name" value="Acyl-CoA N-acyltransferases (Nat)"/>
    <property type="match status" value="1"/>
</dbReference>
<protein>
    <submittedName>
        <fullName evidence="2">GNAT family N-acetyltransferase</fullName>
    </submittedName>
</protein>
<dbReference type="Gene3D" id="3.40.630.30">
    <property type="match status" value="1"/>
</dbReference>
<reference evidence="2 3" key="1">
    <citation type="journal article" date="2015" name="Int. J. Syst. Evol. Microbiol.">
        <title>Sporolactobacillus shoreae sp. nov. and Sporolactobacillus spathodeae sp. nov., two spore-forming lactic acid bacteria isolated from tree barks in Thailand.</title>
        <authorList>
            <person name="Thamacharoensuk T."/>
            <person name="Kitahara M."/>
            <person name="Ohkuma M."/>
            <person name="Thongchul N."/>
            <person name="Tanasupawat S."/>
        </authorList>
    </citation>
    <scope>NUCLEOTIDE SEQUENCE [LARGE SCALE GENOMIC DNA]</scope>
    <source>
        <strain evidence="2 3">BK92</strain>
    </source>
</reference>
<dbReference type="GO" id="GO:0016747">
    <property type="term" value="F:acyltransferase activity, transferring groups other than amino-acyl groups"/>
    <property type="evidence" value="ECO:0007669"/>
    <property type="project" value="InterPro"/>
</dbReference>
<dbReference type="PROSITE" id="PS51186">
    <property type="entry name" value="GNAT"/>
    <property type="match status" value="1"/>
</dbReference>
<dbReference type="CDD" id="cd04301">
    <property type="entry name" value="NAT_SF"/>
    <property type="match status" value="1"/>
</dbReference>
<proteinExistence type="predicted"/>
<evidence type="ECO:0000313" key="3">
    <source>
        <dbReference type="Proteomes" id="UP000298347"/>
    </source>
</evidence>
<organism evidence="2 3">
    <name type="scientific">Sporolactobacillus shoreae</name>
    <dbReference type="NCBI Taxonomy" id="1465501"/>
    <lineage>
        <taxon>Bacteria</taxon>
        <taxon>Bacillati</taxon>
        <taxon>Bacillota</taxon>
        <taxon>Bacilli</taxon>
        <taxon>Bacillales</taxon>
        <taxon>Sporolactobacillaceae</taxon>
        <taxon>Sporolactobacillus</taxon>
    </lineage>
</organism>
<dbReference type="PANTHER" id="PTHR43617">
    <property type="entry name" value="L-AMINO ACID N-ACETYLTRANSFERASE"/>
    <property type="match status" value="1"/>
</dbReference>
<dbReference type="InterPro" id="IPR050276">
    <property type="entry name" value="MshD_Acetyltransferase"/>
</dbReference>
<feature type="domain" description="N-acetyltransferase" evidence="1">
    <location>
        <begin position="9"/>
        <end position="173"/>
    </location>
</feature>
<sequence>MRQEALLMIQYEPLTENDASAYRELRLEALMKNPEAFASEYGVEIQNSLFEFEERLSREHAITVGAFDGNNLIGIVTLVKETLPKMRHRATLEAVYVKPEYRGQRISAQMIERLMEIAKDEGIVKKFYLYVMVSNRQAISAYEKMGFSIYGEDKEAMWEGDHYVDEYLMARFI</sequence>
<dbReference type="InterPro" id="IPR000182">
    <property type="entry name" value="GNAT_dom"/>
</dbReference>
<keyword evidence="2" id="KW-0808">Transferase</keyword>
<keyword evidence="3" id="KW-1185">Reference proteome</keyword>
<comment type="caution">
    <text evidence="2">The sequence shown here is derived from an EMBL/GenBank/DDBJ whole genome shotgun (WGS) entry which is preliminary data.</text>
</comment>
<accession>A0A4Z0GKN4</accession>
<dbReference type="Pfam" id="PF00583">
    <property type="entry name" value="Acetyltransf_1"/>
    <property type="match status" value="1"/>
</dbReference>
<evidence type="ECO:0000259" key="1">
    <source>
        <dbReference type="PROSITE" id="PS51186"/>
    </source>
</evidence>
<gene>
    <name evidence="2" type="ORF">E4665_14715</name>
</gene>
<dbReference type="EMBL" id="SRJD01000021">
    <property type="protein sequence ID" value="TGA96657.1"/>
    <property type="molecule type" value="Genomic_DNA"/>
</dbReference>
<name>A0A4Z0GKN4_9BACL</name>
<dbReference type="AlphaFoldDB" id="A0A4Z0GKN4"/>
<dbReference type="OrthoDB" id="9799092at2"/>
<evidence type="ECO:0000313" key="2">
    <source>
        <dbReference type="EMBL" id="TGA96657.1"/>
    </source>
</evidence>
<dbReference type="InterPro" id="IPR016181">
    <property type="entry name" value="Acyl_CoA_acyltransferase"/>
</dbReference>
<dbReference type="Proteomes" id="UP000298347">
    <property type="component" value="Unassembled WGS sequence"/>
</dbReference>